<proteinExistence type="predicted"/>
<dbReference type="AlphaFoldDB" id="A0A0V8QDV8"/>
<evidence type="ECO:0000313" key="4">
    <source>
        <dbReference type="Proteomes" id="UP000054874"/>
    </source>
</evidence>
<dbReference type="RefSeq" id="WP_058353191.1">
    <property type="nucleotide sequence ID" value="NZ_CABMMD010000166.1"/>
</dbReference>
<dbReference type="Proteomes" id="UP000054874">
    <property type="component" value="Unassembled WGS sequence"/>
</dbReference>
<sequence>MEKQVEFDIIIDAKDMYDFLMKHFYGSFSGKFGLVLSIGALIFFFMGLGKRDVFQLTILLVLGLLFTVVQPLQMKLKASAQIKANPMFQEPIHFLFDEKGMNVSQKGETALLPWQDIRRVKESKHSIFVYVSSINANIIPKEKLEKEQLAQLKEMMQGHLDKAVCHLS</sequence>
<reference evidence="3 4" key="1">
    <citation type="submission" date="2015-11" db="EMBL/GenBank/DDBJ databases">
        <title>Butyribacter intestini gen. nov., sp. nov., a butyric acid-producing bacterium of the family Lachnospiraceae isolated from the human faeces.</title>
        <authorList>
            <person name="Zou Y."/>
            <person name="Xue W."/>
            <person name="Luo G."/>
            <person name="Lv M."/>
        </authorList>
    </citation>
    <scope>NUCLEOTIDE SEQUENCE [LARGE SCALE GENOMIC DNA]</scope>
    <source>
        <strain evidence="3 4">ACET-33324</strain>
    </source>
</reference>
<dbReference type="STRING" id="290052.ASU35_12270"/>
<accession>A0A0V8QDV8</accession>
<comment type="caution">
    <text evidence="3">The sequence shown here is derived from an EMBL/GenBank/DDBJ whole genome shotgun (WGS) entry which is preliminary data.</text>
</comment>
<gene>
    <name evidence="3" type="ORF">ASU35_12270</name>
</gene>
<feature type="domain" description="YcxB-like C-terminal" evidence="2">
    <location>
        <begin position="96"/>
        <end position="156"/>
    </location>
</feature>
<dbReference type="Pfam" id="PF14317">
    <property type="entry name" value="YcxB"/>
    <property type="match status" value="1"/>
</dbReference>
<organism evidence="3 4">
    <name type="scientific">Acetivibrio ethanolgignens</name>
    <dbReference type="NCBI Taxonomy" id="290052"/>
    <lineage>
        <taxon>Bacteria</taxon>
        <taxon>Bacillati</taxon>
        <taxon>Bacillota</taxon>
        <taxon>Clostridia</taxon>
        <taxon>Eubacteriales</taxon>
        <taxon>Oscillospiraceae</taxon>
        <taxon>Acetivibrio</taxon>
    </lineage>
</organism>
<keyword evidence="1" id="KW-0472">Membrane</keyword>
<protein>
    <recommendedName>
        <fullName evidence="2">YcxB-like C-terminal domain-containing protein</fullName>
    </recommendedName>
</protein>
<name>A0A0V8QDV8_9FIRM</name>
<evidence type="ECO:0000313" key="3">
    <source>
        <dbReference type="EMBL" id="KSV58579.1"/>
    </source>
</evidence>
<keyword evidence="1" id="KW-1133">Transmembrane helix</keyword>
<dbReference type="OrthoDB" id="9792641at2"/>
<keyword evidence="4" id="KW-1185">Reference proteome</keyword>
<evidence type="ECO:0000256" key="1">
    <source>
        <dbReference type="SAM" id="Phobius"/>
    </source>
</evidence>
<keyword evidence="1" id="KW-0812">Transmembrane</keyword>
<evidence type="ECO:0000259" key="2">
    <source>
        <dbReference type="Pfam" id="PF14317"/>
    </source>
</evidence>
<feature type="transmembrane region" description="Helical" evidence="1">
    <location>
        <begin position="24"/>
        <end position="47"/>
    </location>
</feature>
<feature type="transmembrane region" description="Helical" evidence="1">
    <location>
        <begin position="53"/>
        <end position="72"/>
    </location>
</feature>
<dbReference type="EMBL" id="LNAM01000166">
    <property type="protein sequence ID" value="KSV58579.1"/>
    <property type="molecule type" value="Genomic_DNA"/>
</dbReference>
<dbReference type="InterPro" id="IPR025588">
    <property type="entry name" value="YcxB-like_C"/>
</dbReference>